<evidence type="ECO:0000256" key="1">
    <source>
        <dbReference type="SAM" id="MobiDB-lite"/>
    </source>
</evidence>
<evidence type="ECO:0000313" key="2">
    <source>
        <dbReference type="EMBL" id="GFE05667.1"/>
    </source>
</evidence>
<proteinExistence type="predicted"/>
<dbReference type="AlphaFoldDB" id="A0A640S3V6"/>
<dbReference type="EMBL" id="BLIN01000003">
    <property type="protein sequence ID" value="GFE05667.1"/>
    <property type="molecule type" value="Genomic_DNA"/>
</dbReference>
<sequence length="611" mass="66707">MSAPAEGGATTLRPSLYEYALRLHRAEPGGSRPKGGYRLPDMPERRGNPGRRETQAAVTELLAPLSADPDTARAADEIHLRLQELGAADRHLLAAVAQVPLADETAARALGRHLVGKGTSTSAVAVGLGLLARLGEPEDVPRLEVLGLLHGFARPVVETLDALDRPSAALVWLGQYAEGRELRQLVDALAARDDRSARARLLAIPLDPRTVGPSASRRIAEAVRLADILRKDPVAPAVLAQAGRLLFRMTSQQDYQAEILAYPEAVLAYEALVTRASQLPPSLPHYATLLSLALDLSSGPSVLLDWRPGQREGLLDTLESVLTSSDWSAVLAAEPPADPAECHRARWLQRTARQPFARRPAAARLQIEATVRDPTDPATVETRLLLDGRPLVPEAFGLGPANSPEELLHTGRLRATAEPREVQLAEAYCTEGCCGALYVTICREGEHVVWRDWRRPAVPPSRRPLPELPVYRFDAAAYDAEIARAENDHSWAWPARNTARLISAGLRKRPSLLTQWDARRGWIGTDFTDPDVTVLSFTYWPGLAAGQRDEDGPWLQFLWRLPDNGSPPEDQAAAALHRLATADPKTYAEVRGGSPAYAEALGFPWPEHRSR</sequence>
<reference evidence="2 3" key="1">
    <citation type="submission" date="2019-12" db="EMBL/GenBank/DDBJ databases">
        <title>Whole genome shotgun sequence of Streptomyces caniferus NBRC 15389.</title>
        <authorList>
            <person name="Ichikawa N."/>
            <person name="Kimura A."/>
            <person name="Kitahashi Y."/>
            <person name="Komaki H."/>
            <person name="Tamura T."/>
        </authorList>
    </citation>
    <scope>NUCLEOTIDE SEQUENCE [LARGE SCALE GENOMIC DNA]</scope>
    <source>
        <strain evidence="2 3">NBRC 15389</strain>
    </source>
</reference>
<feature type="compositionally biased region" description="Basic and acidic residues" evidence="1">
    <location>
        <begin position="41"/>
        <end position="53"/>
    </location>
</feature>
<dbReference type="Proteomes" id="UP000435837">
    <property type="component" value="Unassembled WGS sequence"/>
</dbReference>
<accession>A0A640S3V6</accession>
<dbReference type="RefSeq" id="WP_167538063.1">
    <property type="nucleotide sequence ID" value="NZ_BAAATH010000004.1"/>
</dbReference>
<organism evidence="2 3">
    <name type="scientific">Streptomyces caniferus</name>
    <dbReference type="NCBI Taxonomy" id="285557"/>
    <lineage>
        <taxon>Bacteria</taxon>
        <taxon>Bacillati</taxon>
        <taxon>Actinomycetota</taxon>
        <taxon>Actinomycetes</taxon>
        <taxon>Kitasatosporales</taxon>
        <taxon>Streptomycetaceae</taxon>
        <taxon>Streptomyces</taxon>
    </lineage>
</organism>
<protein>
    <submittedName>
        <fullName evidence="2">Uncharacterized protein</fullName>
    </submittedName>
</protein>
<gene>
    <name evidence="2" type="ORF">Scani_19350</name>
</gene>
<comment type="caution">
    <text evidence="2">The sequence shown here is derived from an EMBL/GenBank/DDBJ whole genome shotgun (WGS) entry which is preliminary data.</text>
</comment>
<name>A0A640S3V6_9ACTN</name>
<feature type="region of interest" description="Disordered" evidence="1">
    <location>
        <begin position="25"/>
        <end position="53"/>
    </location>
</feature>
<evidence type="ECO:0000313" key="3">
    <source>
        <dbReference type="Proteomes" id="UP000435837"/>
    </source>
</evidence>